<organism evidence="2 3">
    <name type="scientific">Lysobacter soli</name>
    <dbReference type="NCBI Taxonomy" id="453783"/>
    <lineage>
        <taxon>Bacteria</taxon>
        <taxon>Pseudomonadati</taxon>
        <taxon>Pseudomonadota</taxon>
        <taxon>Gammaproteobacteria</taxon>
        <taxon>Lysobacterales</taxon>
        <taxon>Lysobacteraceae</taxon>
        <taxon>Lysobacter</taxon>
    </lineage>
</organism>
<feature type="transmembrane region" description="Helical" evidence="1">
    <location>
        <begin position="7"/>
        <end position="26"/>
    </location>
</feature>
<feature type="transmembrane region" description="Helical" evidence="1">
    <location>
        <begin position="38"/>
        <end position="58"/>
    </location>
</feature>
<dbReference type="Proteomes" id="UP000256829">
    <property type="component" value="Unassembled WGS sequence"/>
</dbReference>
<name>A0A3D8VBQ2_9GAMM</name>
<protein>
    <submittedName>
        <fullName evidence="2">Uncharacterized protein</fullName>
    </submittedName>
</protein>
<evidence type="ECO:0000313" key="3">
    <source>
        <dbReference type="Proteomes" id="UP000256829"/>
    </source>
</evidence>
<comment type="caution">
    <text evidence="2">The sequence shown here is derived from an EMBL/GenBank/DDBJ whole genome shotgun (WGS) entry which is preliminary data.</text>
</comment>
<dbReference type="AlphaFoldDB" id="A0A3D8VBQ2"/>
<proteinExistence type="predicted"/>
<keyword evidence="3" id="KW-1185">Reference proteome</keyword>
<sequence length="134" mass="14133">MRWRSAVRDAACIVVIGFVIGFFEGGSPPGDLPVALRTWAAGNVAASSAVAVLFFAVATEELTQSFRRAFAALCLYTLFDIGLSLLMSAWVASPLIMVLIDWLAVALGAMAGTALGVRMCVVKARQRALSAPGR</sequence>
<gene>
    <name evidence="2" type="ORF">DX912_11295</name>
</gene>
<dbReference type="RefSeq" id="WP_115842627.1">
    <property type="nucleotide sequence ID" value="NZ_QTJR01000007.1"/>
</dbReference>
<feature type="transmembrane region" description="Helical" evidence="1">
    <location>
        <begin position="96"/>
        <end position="117"/>
    </location>
</feature>
<dbReference type="EMBL" id="QTJR01000007">
    <property type="protein sequence ID" value="RDY66705.1"/>
    <property type="molecule type" value="Genomic_DNA"/>
</dbReference>
<reference evidence="2 3" key="1">
    <citation type="submission" date="2018-08" db="EMBL/GenBank/DDBJ databases">
        <title>Lysobacter soli KCTC 22011, whole genome shotgun sequence.</title>
        <authorList>
            <person name="Zhang X."/>
            <person name="Feng G."/>
            <person name="Zhu H."/>
        </authorList>
    </citation>
    <scope>NUCLEOTIDE SEQUENCE [LARGE SCALE GENOMIC DNA]</scope>
    <source>
        <strain evidence="2 3">KCTC 22011</strain>
    </source>
</reference>
<feature type="transmembrane region" description="Helical" evidence="1">
    <location>
        <begin position="70"/>
        <end position="90"/>
    </location>
</feature>
<keyword evidence="1" id="KW-0812">Transmembrane</keyword>
<keyword evidence="1" id="KW-1133">Transmembrane helix</keyword>
<evidence type="ECO:0000256" key="1">
    <source>
        <dbReference type="SAM" id="Phobius"/>
    </source>
</evidence>
<keyword evidence="1" id="KW-0472">Membrane</keyword>
<accession>A0A3D8VBQ2</accession>
<evidence type="ECO:0000313" key="2">
    <source>
        <dbReference type="EMBL" id="RDY66705.1"/>
    </source>
</evidence>